<dbReference type="EMBL" id="ML000623">
    <property type="protein sequence ID" value="RKO83989.1"/>
    <property type="molecule type" value="Genomic_DNA"/>
</dbReference>
<evidence type="ECO:0000313" key="2">
    <source>
        <dbReference type="EMBL" id="RKO83989.1"/>
    </source>
</evidence>
<feature type="compositionally biased region" description="Basic and acidic residues" evidence="1">
    <location>
        <begin position="176"/>
        <end position="191"/>
    </location>
</feature>
<dbReference type="AlphaFoldDB" id="A0A4P9VWB1"/>
<name>A0A4P9VWB1_9FUNG</name>
<gene>
    <name evidence="2" type="ORF">BDK51DRAFT_47262</name>
</gene>
<feature type="region of interest" description="Disordered" evidence="1">
    <location>
        <begin position="118"/>
        <end position="194"/>
    </location>
</feature>
<organism evidence="2 3">
    <name type="scientific">Blyttiomyces helicus</name>
    <dbReference type="NCBI Taxonomy" id="388810"/>
    <lineage>
        <taxon>Eukaryota</taxon>
        <taxon>Fungi</taxon>
        <taxon>Fungi incertae sedis</taxon>
        <taxon>Chytridiomycota</taxon>
        <taxon>Chytridiomycota incertae sedis</taxon>
        <taxon>Chytridiomycetes</taxon>
        <taxon>Chytridiomycetes incertae sedis</taxon>
        <taxon>Blyttiomyces</taxon>
    </lineage>
</organism>
<keyword evidence="3" id="KW-1185">Reference proteome</keyword>
<evidence type="ECO:0000256" key="1">
    <source>
        <dbReference type="SAM" id="MobiDB-lite"/>
    </source>
</evidence>
<proteinExistence type="predicted"/>
<reference evidence="3" key="1">
    <citation type="journal article" date="2018" name="Nat. Microbiol.">
        <title>Leveraging single-cell genomics to expand the fungal tree of life.</title>
        <authorList>
            <person name="Ahrendt S.R."/>
            <person name="Quandt C.A."/>
            <person name="Ciobanu D."/>
            <person name="Clum A."/>
            <person name="Salamov A."/>
            <person name="Andreopoulos B."/>
            <person name="Cheng J.F."/>
            <person name="Woyke T."/>
            <person name="Pelin A."/>
            <person name="Henrissat B."/>
            <person name="Reynolds N.K."/>
            <person name="Benny G.L."/>
            <person name="Smith M.E."/>
            <person name="James T.Y."/>
            <person name="Grigoriev I.V."/>
        </authorList>
    </citation>
    <scope>NUCLEOTIDE SEQUENCE [LARGE SCALE GENOMIC DNA]</scope>
</reference>
<evidence type="ECO:0000313" key="3">
    <source>
        <dbReference type="Proteomes" id="UP000269721"/>
    </source>
</evidence>
<accession>A0A4P9VWB1</accession>
<protein>
    <submittedName>
        <fullName evidence="2">Uncharacterized protein</fullName>
    </submittedName>
</protein>
<feature type="compositionally biased region" description="Gly residues" evidence="1">
    <location>
        <begin position="152"/>
        <end position="169"/>
    </location>
</feature>
<dbReference type="Proteomes" id="UP000269721">
    <property type="component" value="Unassembled WGS sequence"/>
</dbReference>
<sequence>MFYIRGCLHQKLKDDYQSSHTTTFSFFSALQHRVGGQALLLKPCAASDWANLRYLDHVGNVEAFASKVRQFTSKLARCGIKVPESDRASKPFATWDPDDHICMSTYILSVAHHNKNLRPVGSKLIPPEAYNREGGKVQGNGTKGKAKKGKGNGDGGGGNGSGSHAGGGKSKSKGRARSEAKSKGNPYDKTKNTRHYHTRLWSQLVQLKNLSQKGPLLFGDRRRLVHQPSAAASFSPQDKLRTSGDPLVRDLVLRLRLSANLMSDNSRQTIRLCASLISSFLQRTDPENHDPDIVKAHVLCTRRLEFDSLASLNSLPKTIAQGPPKERDPTAVKTRTKALSGFALRAGVPFELLCHIFRLRRAVERDLSTYGHESDLKYNLKSRAKRAAAVLDIYSCTLVCRAWEPAASSVLWDRVLAFGSFSSSIRLGRGKELAGTMRFLEIAPQGRDGWRVPRHRSMRFFEKLEGLRGLYLGLLDGLEAADILRGLNRASPQVTALEIGMVHQDRGDALMIDNPSDLAEVASTMKRLQFLRMPTWAQPLAVPAPIIDMLVSWDPAITSFLRARGSQMRYLSLTCTHADRSVHVTLATHTPLMEAIDISITFNLFPSHNDQPPAFTPENVAMMTDLLLDTG</sequence>